<organism evidence="1 2">
    <name type="scientific">Leptolyngbya cf. ectocarpi LEGE 11479</name>
    <dbReference type="NCBI Taxonomy" id="1828722"/>
    <lineage>
        <taxon>Bacteria</taxon>
        <taxon>Bacillati</taxon>
        <taxon>Cyanobacteriota</taxon>
        <taxon>Cyanophyceae</taxon>
        <taxon>Leptolyngbyales</taxon>
        <taxon>Leptolyngbyaceae</taxon>
        <taxon>Leptolyngbya group</taxon>
        <taxon>Leptolyngbya</taxon>
    </lineage>
</organism>
<dbReference type="RefSeq" id="WP_193993835.1">
    <property type="nucleotide sequence ID" value="NZ_JADEXP010000125.1"/>
</dbReference>
<dbReference type="SUPFAM" id="SSF143847">
    <property type="entry name" value="XisI-like"/>
    <property type="match status" value="1"/>
</dbReference>
<gene>
    <name evidence="1" type="ORF">IQ260_14585</name>
</gene>
<dbReference type="Proteomes" id="UP000615026">
    <property type="component" value="Unassembled WGS sequence"/>
</dbReference>
<reference evidence="1" key="1">
    <citation type="submission" date="2020-10" db="EMBL/GenBank/DDBJ databases">
        <authorList>
            <person name="Castelo-Branco R."/>
            <person name="Eusebio N."/>
            <person name="Adriana R."/>
            <person name="Vieira A."/>
            <person name="Brugerolle De Fraissinette N."/>
            <person name="Rezende De Castro R."/>
            <person name="Schneider M.P."/>
            <person name="Vasconcelos V."/>
            <person name="Leao P.N."/>
        </authorList>
    </citation>
    <scope>NUCLEOTIDE SEQUENCE</scope>
    <source>
        <strain evidence="1">LEGE 11479</strain>
    </source>
</reference>
<dbReference type="AlphaFoldDB" id="A0A928ZUW1"/>
<dbReference type="CDD" id="cd16382">
    <property type="entry name" value="XisI-like"/>
    <property type="match status" value="1"/>
</dbReference>
<protein>
    <submittedName>
        <fullName evidence="1">XisI protein</fullName>
    </submittedName>
</protein>
<comment type="caution">
    <text evidence="1">The sequence shown here is derived from an EMBL/GenBank/DDBJ whole genome shotgun (WGS) entry which is preliminary data.</text>
</comment>
<dbReference type="EMBL" id="JADEXP010000125">
    <property type="protein sequence ID" value="MBE9067878.1"/>
    <property type="molecule type" value="Genomic_DNA"/>
</dbReference>
<evidence type="ECO:0000313" key="2">
    <source>
        <dbReference type="Proteomes" id="UP000615026"/>
    </source>
</evidence>
<name>A0A928ZUW1_LEPEC</name>
<keyword evidence="2" id="KW-1185">Reference proteome</keyword>
<proteinExistence type="predicted"/>
<dbReference type="InterPro" id="IPR035943">
    <property type="entry name" value="XisI-like_sf"/>
</dbReference>
<dbReference type="Gene3D" id="3.30.310.110">
    <property type="entry name" value="XisI-like"/>
    <property type="match status" value="1"/>
</dbReference>
<dbReference type="InterPro" id="IPR014968">
    <property type="entry name" value="XisI"/>
</dbReference>
<dbReference type="Pfam" id="PF08869">
    <property type="entry name" value="XisI"/>
    <property type="match status" value="1"/>
</dbReference>
<sequence>MEKLAHYQQFVQNLLSRYVECQPTSGETEIQAVFDTVRNHYQIMHVGWQGSRWVHSCSVHVDIKDGKIWIQWNGTEDDLAQELVELGVPKNDIVIGFHTPFMRQFTDYAVG</sequence>
<accession>A0A928ZUW1</accession>
<evidence type="ECO:0000313" key="1">
    <source>
        <dbReference type="EMBL" id="MBE9067878.1"/>
    </source>
</evidence>